<dbReference type="InterPro" id="IPR013036">
    <property type="entry name" value="DUF1587"/>
</dbReference>
<evidence type="ECO:0000256" key="3">
    <source>
        <dbReference type="ARBA" id="ARBA00023004"/>
    </source>
</evidence>
<sequence length="825" mass="93534">MPYIKHPRYACAAFSFRIATEDEMTRKTVISFLTALSLPVMIAPLAAAEPSFKKDLAPYLQANCIGCHGSETQEGEFRIDTLSTNVGYESTPQWAEIMQRITSGEMPPEDAENLPSAQESAQIVEWLAARIEEGEAARMAQRGRVTYNRLTRDEYVNTVRDLIGVHFDATDPGGFQEDPQWRGIQRIGSILTLAPSNVEKYLVAAETILAEAYPAKEAEFIDATRRAVPDSRIRKEHQERLSKLGLLDKVRYEMWAGDLYRDSNFQSLPAPGIYEMSITLSGLKPAGGRAPRLYVYENSLDRVLFEHDIIAPEEEPITVTFRAHLPAGRPNVHIINEIPGLSTNFRSGRHGGRPFVSTKDGRLPWQMKLTDSEGKPLHPFLILDSISWRGPFITEQEQRRREEYWPAKEGDLQLVREGLRNLAQRAFRRPVAEVEIDTYMQIVQAELDAGEQFSDAVKAGMLTILCSKSFLYIAEGDEAQVRHTLNDWEIASRLSYLFWSTMPDDELFRLAEAGKLRDKAELRRQVKRMLADPQADRFCESFPQQWLQLDKVGMFPPDKQLYPDYDLSLEQSMAQETTQFFREVLHKGLTLQEFIDSDWTMVNSRLAQFYDLPDSVGHNFERVSLQPDAHRGGLLSQAAILSLTSDGTRHRPVHRGKYILETFFGKSPPPPPANVDPIPTNPVDSPKSTLRQKLEAHVHDASCASCHRKIDPLGLAFENFDAIGQWRTKENVRGSGEDPAVDPSGQLADGRSFQTPAEFKQLMLQDIDKFNAAFIEKLATYGMRRAMTFEDREDLETIAAASRASDYRLREILEAFVLSDLFQKR</sequence>
<dbReference type="HOGENOM" id="CLU_007458_0_0_0"/>
<dbReference type="Pfam" id="PF07635">
    <property type="entry name" value="PSCyt1"/>
    <property type="match status" value="1"/>
</dbReference>
<feature type="region of interest" description="Disordered" evidence="5">
    <location>
        <begin position="731"/>
        <end position="751"/>
    </location>
</feature>
<dbReference type="EMBL" id="AANZ01000004">
    <property type="protein sequence ID" value="EAQ81702.1"/>
    <property type="molecule type" value="Genomic_DNA"/>
</dbReference>
<dbReference type="InterPro" id="IPR036909">
    <property type="entry name" value="Cyt_c-like_dom_sf"/>
</dbReference>
<evidence type="ECO:0000259" key="6">
    <source>
        <dbReference type="PROSITE" id="PS51007"/>
    </source>
</evidence>
<dbReference type="Pfam" id="PF07627">
    <property type="entry name" value="PSCyt3"/>
    <property type="match status" value="1"/>
</dbReference>
<dbReference type="STRING" id="314230.DSM3645_29012"/>
<dbReference type="Proteomes" id="UP000004358">
    <property type="component" value="Unassembled WGS sequence"/>
</dbReference>
<keyword evidence="2 4" id="KW-0479">Metal-binding</keyword>
<dbReference type="eggNOG" id="COG1020">
    <property type="taxonomic scope" value="Bacteria"/>
</dbReference>
<dbReference type="InterPro" id="IPR009056">
    <property type="entry name" value="Cyt_c-like_dom"/>
</dbReference>
<evidence type="ECO:0000256" key="2">
    <source>
        <dbReference type="ARBA" id="ARBA00022723"/>
    </source>
</evidence>
<dbReference type="InterPro" id="IPR013039">
    <property type="entry name" value="DUF1588"/>
</dbReference>
<gene>
    <name evidence="7" type="ORF">DSM3645_29012</name>
</gene>
<evidence type="ECO:0000256" key="1">
    <source>
        <dbReference type="ARBA" id="ARBA00022617"/>
    </source>
</evidence>
<proteinExistence type="predicted"/>
<evidence type="ECO:0000256" key="4">
    <source>
        <dbReference type="PROSITE-ProRule" id="PRU00433"/>
    </source>
</evidence>
<dbReference type="Pfam" id="PF07624">
    <property type="entry name" value="PSD2"/>
    <property type="match status" value="1"/>
</dbReference>
<organism evidence="7 8">
    <name type="scientific">Blastopirellula marina DSM 3645</name>
    <dbReference type="NCBI Taxonomy" id="314230"/>
    <lineage>
        <taxon>Bacteria</taxon>
        <taxon>Pseudomonadati</taxon>
        <taxon>Planctomycetota</taxon>
        <taxon>Planctomycetia</taxon>
        <taxon>Pirellulales</taxon>
        <taxon>Pirellulaceae</taxon>
        <taxon>Blastopirellula</taxon>
    </lineage>
</organism>
<dbReference type="InterPro" id="IPR011429">
    <property type="entry name" value="Cyt_c_Planctomycete-type"/>
</dbReference>
<comment type="caution">
    <text evidence="7">The sequence shown here is derived from an EMBL/GenBank/DDBJ whole genome shotgun (WGS) entry which is preliminary data.</text>
</comment>
<dbReference type="GO" id="GO:0009055">
    <property type="term" value="F:electron transfer activity"/>
    <property type="evidence" value="ECO:0007669"/>
    <property type="project" value="InterPro"/>
</dbReference>
<dbReference type="InterPro" id="IPR011478">
    <property type="entry name" value="DUF1585"/>
</dbReference>
<dbReference type="GO" id="GO:0046872">
    <property type="term" value="F:metal ion binding"/>
    <property type="evidence" value="ECO:0007669"/>
    <property type="project" value="UniProtKB-KW"/>
</dbReference>
<reference evidence="7 8" key="1">
    <citation type="submission" date="2006-02" db="EMBL/GenBank/DDBJ databases">
        <authorList>
            <person name="Amann R."/>
            <person name="Ferriera S."/>
            <person name="Johnson J."/>
            <person name="Kravitz S."/>
            <person name="Halpern A."/>
            <person name="Remington K."/>
            <person name="Beeson K."/>
            <person name="Tran B."/>
            <person name="Rogers Y.-H."/>
            <person name="Friedman R."/>
            <person name="Venter J.C."/>
        </authorList>
    </citation>
    <scope>NUCLEOTIDE SEQUENCE [LARGE SCALE GENOMIC DNA]</scope>
    <source>
        <strain evidence="7 8">DSM 3645</strain>
    </source>
</reference>
<evidence type="ECO:0000313" key="7">
    <source>
        <dbReference type="EMBL" id="EAQ81702.1"/>
    </source>
</evidence>
<dbReference type="Pfam" id="PF07626">
    <property type="entry name" value="PSD3"/>
    <property type="match status" value="1"/>
</dbReference>
<evidence type="ECO:0000256" key="5">
    <source>
        <dbReference type="SAM" id="MobiDB-lite"/>
    </source>
</evidence>
<dbReference type="GO" id="GO:0020037">
    <property type="term" value="F:heme binding"/>
    <property type="evidence" value="ECO:0007669"/>
    <property type="project" value="InterPro"/>
</dbReference>
<dbReference type="InterPro" id="IPR013042">
    <property type="entry name" value="DUF1592"/>
</dbReference>
<keyword evidence="3 4" id="KW-0408">Iron</keyword>
<dbReference type="PROSITE" id="PS51007">
    <property type="entry name" value="CYTC"/>
    <property type="match status" value="1"/>
</dbReference>
<dbReference type="Pfam" id="PF07637">
    <property type="entry name" value="PSD5"/>
    <property type="match status" value="1"/>
</dbReference>
<dbReference type="Pfam" id="PF07631">
    <property type="entry name" value="PSD4"/>
    <property type="match status" value="1"/>
</dbReference>
<name>A3ZPM4_9BACT</name>
<protein>
    <recommendedName>
        <fullName evidence="6">Cytochrome c domain-containing protein</fullName>
    </recommendedName>
</protein>
<feature type="domain" description="Cytochrome c" evidence="6">
    <location>
        <begin position="43"/>
        <end position="131"/>
    </location>
</feature>
<dbReference type="AlphaFoldDB" id="A3ZPM4"/>
<dbReference type="InterPro" id="IPR013043">
    <property type="entry name" value="DUF1595"/>
</dbReference>
<dbReference type="SUPFAM" id="SSF46626">
    <property type="entry name" value="Cytochrome c"/>
    <property type="match status" value="1"/>
</dbReference>
<evidence type="ECO:0000313" key="8">
    <source>
        <dbReference type="Proteomes" id="UP000004358"/>
    </source>
</evidence>
<accession>A3ZPM4</accession>
<keyword evidence="1 4" id="KW-0349">Heme</keyword>